<dbReference type="Proteomes" id="UP000807785">
    <property type="component" value="Unassembled WGS sequence"/>
</dbReference>
<feature type="transmembrane region" description="Helical" evidence="7">
    <location>
        <begin position="323"/>
        <end position="352"/>
    </location>
</feature>
<evidence type="ECO:0000256" key="7">
    <source>
        <dbReference type="SAM" id="Phobius"/>
    </source>
</evidence>
<dbReference type="PANTHER" id="PTHR30489">
    <property type="entry name" value="LIPOPROTEIN-RELEASING SYSTEM TRANSMEMBRANE PROTEIN LOLE"/>
    <property type="match status" value="1"/>
</dbReference>
<comment type="similarity">
    <text evidence="2">Belongs to the ABC-4 integral membrane protein family. LolC/E subfamily.</text>
</comment>
<evidence type="ECO:0000256" key="1">
    <source>
        <dbReference type="ARBA" id="ARBA00004651"/>
    </source>
</evidence>
<keyword evidence="6 7" id="KW-0472">Membrane</keyword>
<evidence type="ECO:0000259" key="9">
    <source>
        <dbReference type="Pfam" id="PF12704"/>
    </source>
</evidence>
<dbReference type="InterPro" id="IPR051447">
    <property type="entry name" value="Lipoprotein-release_system"/>
</dbReference>
<evidence type="ECO:0000256" key="2">
    <source>
        <dbReference type="ARBA" id="ARBA00005236"/>
    </source>
</evidence>
<evidence type="ECO:0000256" key="4">
    <source>
        <dbReference type="ARBA" id="ARBA00022692"/>
    </source>
</evidence>
<keyword evidence="3" id="KW-1003">Cell membrane</keyword>
<protein>
    <submittedName>
        <fullName evidence="10">ABC transporter permease</fullName>
    </submittedName>
</protein>
<evidence type="ECO:0000256" key="5">
    <source>
        <dbReference type="ARBA" id="ARBA00022989"/>
    </source>
</evidence>
<evidence type="ECO:0000256" key="3">
    <source>
        <dbReference type="ARBA" id="ARBA00022475"/>
    </source>
</evidence>
<accession>A0A9D7HJV1</accession>
<feature type="domain" description="MacB-like periplasmic core" evidence="9">
    <location>
        <begin position="23"/>
        <end position="251"/>
    </location>
</feature>
<dbReference type="Pfam" id="PF02687">
    <property type="entry name" value="FtsX"/>
    <property type="match status" value="1"/>
</dbReference>
<feature type="transmembrane region" description="Helical" evidence="7">
    <location>
        <begin position="21"/>
        <end position="44"/>
    </location>
</feature>
<gene>
    <name evidence="10" type="ORF">IPH26_05135</name>
</gene>
<dbReference type="InterPro" id="IPR003838">
    <property type="entry name" value="ABC3_permease_C"/>
</dbReference>
<evidence type="ECO:0000313" key="11">
    <source>
        <dbReference type="Proteomes" id="UP000807785"/>
    </source>
</evidence>
<comment type="caution">
    <text evidence="10">The sequence shown here is derived from an EMBL/GenBank/DDBJ whole genome shotgun (WGS) entry which is preliminary data.</text>
</comment>
<dbReference type="Pfam" id="PF12704">
    <property type="entry name" value="MacB_PCD"/>
    <property type="match status" value="1"/>
</dbReference>
<keyword evidence="5 7" id="KW-1133">Transmembrane helix</keyword>
<feature type="domain" description="ABC3 transporter permease C-terminal" evidence="8">
    <location>
        <begin position="284"/>
        <end position="400"/>
    </location>
</feature>
<evidence type="ECO:0000313" key="10">
    <source>
        <dbReference type="EMBL" id="MBK6972352.1"/>
    </source>
</evidence>
<comment type="subcellular location">
    <subcellularLocation>
        <location evidence="1">Cell membrane</location>
        <topology evidence="1">Multi-pass membrane protein</topology>
    </subcellularLocation>
</comment>
<dbReference type="PANTHER" id="PTHR30489:SF0">
    <property type="entry name" value="LIPOPROTEIN-RELEASING SYSTEM TRANSMEMBRANE PROTEIN LOLE"/>
    <property type="match status" value="1"/>
</dbReference>
<organism evidence="10 11">
    <name type="scientific">Candidatus Methylophosphatis roskildensis</name>
    <dbReference type="NCBI Taxonomy" id="2899263"/>
    <lineage>
        <taxon>Bacteria</taxon>
        <taxon>Pseudomonadati</taxon>
        <taxon>Pseudomonadota</taxon>
        <taxon>Betaproteobacteria</taxon>
        <taxon>Nitrosomonadales</taxon>
        <taxon>Sterolibacteriaceae</taxon>
        <taxon>Candidatus Methylophosphatis</taxon>
    </lineage>
</organism>
<evidence type="ECO:0000256" key="6">
    <source>
        <dbReference type="ARBA" id="ARBA00023136"/>
    </source>
</evidence>
<sequence length="406" mass="43561">MMPRLRFEWLVALRFLREGRMQTVLILAGVTGGVAVIVFLTQLITQLQATIIDRVLGSQAHVVIRPLEEANARALDPAGSSAIVEPRAQRLKSVDQWEAVMRAAAATPGVVAVSPVATGPAFAVRGQANKSVALLGVDAERYRRIVKMDDNMTRGRFEVEGTHALIGIELAKDLGVTVGDKIRVVTADRRDEQLTITGLFDMGNKDLNRRWVFVTLKLAQSLLDLPGGVSNIDLAVSDIFAAKDVATRLEAATHLTVDSWMTTNAQLLAALRNQTVSNNLIRSFVTIIVALGIASVLVVSVVQKQKEIGILRAMGASSRRIMAVFLLQGGMVGLVGALLGTGLAITLLQVFSRVYRNADGSALFQATLEPRFAVLAALVALVVGLLAAVIPARRAAKMDPVQAIRV</sequence>
<dbReference type="AlphaFoldDB" id="A0A9D7HJV1"/>
<reference evidence="10" key="1">
    <citation type="submission" date="2020-10" db="EMBL/GenBank/DDBJ databases">
        <title>Connecting structure to function with the recovery of over 1000 high-quality activated sludge metagenome-assembled genomes encoding full-length rRNA genes using long-read sequencing.</title>
        <authorList>
            <person name="Singleton C.M."/>
            <person name="Petriglieri F."/>
            <person name="Kristensen J.M."/>
            <person name="Kirkegaard R.H."/>
            <person name="Michaelsen T.Y."/>
            <person name="Andersen M.H."/>
            <person name="Karst S.M."/>
            <person name="Dueholm M.S."/>
            <person name="Nielsen P.H."/>
            <person name="Albertsen M."/>
        </authorList>
    </citation>
    <scope>NUCLEOTIDE SEQUENCE</scope>
    <source>
        <strain evidence="10">Bjer_18-Q3-R1-45_BAT3C.347</strain>
    </source>
</reference>
<evidence type="ECO:0000259" key="8">
    <source>
        <dbReference type="Pfam" id="PF02687"/>
    </source>
</evidence>
<dbReference type="GO" id="GO:0098797">
    <property type="term" value="C:plasma membrane protein complex"/>
    <property type="evidence" value="ECO:0007669"/>
    <property type="project" value="TreeGrafter"/>
</dbReference>
<dbReference type="GO" id="GO:0044874">
    <property type="term" value="P:lipoprotein localization to outer membrane"/>
    <property type="evidence" value="ECO:0007669"/>
    <property type="project" value="TreeGrafter"/>
</dbReference>
<dbReference type="EMBL" id="JADJEV010000002">
    <property type="protein sequence ID" value="MBK6972352.1"/>
    <property type="molecule type" value="Genomic_DNA"/>
</dbReference>
<name>A0A9D7HJV1_9PROT</name>
<dbReference type="InterPro" id="IPR025857">
    <property type="entry name" value="MacB_PCD"/>
</dbReference>
<feature type="transmembrane region" description="Helical" evidence="7">
    <location>
        <begin position="280"/>
        <end position="302"/>
    </location>
</feature>
<feature type="transmembrane region" description="Helical" evidence="7">
    <location>
        <begin position="372"/>
        <end position="390"/>
    </location>
</feature>
<keyword evidence="4 7" id="KW-0812">Transmembrane</keyword>
<proteinExistence type="inferred from homology"/>